<dbReference type="EMBL" id="CAJNOM010000040">
    <property type="protein sequence ID" value="CAF0889703.1"/>
    <property type="molecule type" value="Genomic_DNA"/>
</dbReference>
<evidence type="ECO:0000256" key="1">
    <source>
        <dbReference type="ARBA" id="ARBA00023125"/>
    </source>
</evidence>
<dbReference type="EMBL" id="CAJNOI010000001">
    <property type="protein sequence ID" value="CAF0718877.1"/>
    <property type="molecule type" value="Genomic_DNA"/>
</dbReference>
<dbReference type="Proteomes" id="UP000663832">
    <property type="component" value="Unassembled WGS sequence"/>
</dbReference>
<evidence type="ECO:0000256" key="4">
    <source>
        <dbReference type="PROSITE-ProRule" id="PRU00108"/>
    </source>
</evidence>
<comment type="caution">
    <text evidence="9">The sequence shown here is derived from an EMBL/GenBank/DDBJ whole genome shotgun (WGS) entry which is preliminary data.</text>
</comment>
<name>A0A813YVT6_9BILA</name>
<accession>A0A813YVT6</accession>
<dbReference type="InterPro" id="IPR020479">
    <property type="entry name" value="HD_metazoa"/>
</dbReference>
<dbReference type="Gene3D" id="1.10.10.60">
    <property type="entry name" value="Homeodomain-like"/>
    <property type="match status" value="1"/>
</dbReference>
<keyword evidence="3 4" id="KW-0539">Nucleus</keyword>
<dbReference type="PRINTS" id="PR00024">
    <property type="entry name" value="HOMEOBOX"/>
</dbReference>
<dbReference type="Proteomes" id="UP000663877">
    <property type="component" value="Unassembled WGS sequence"/>
</dbReference>
<feature type="DNA-binding region" description="Homeobox" evidence="4">
    <location>
        <begin position="102"/>
        <end position="161"/>
    </location>
</feature>
<sequence>MTTFSIASILGDQNNKHEEESNSIEDQHQFILNNSVQHLYNVFCKNAAIAARLNEQHHHNKTNLMRSFPLETPPPSSNDFYSLHKLNSTSYQNSAISYYGKSRRPRTAFTSQQLLELEKQFRENKYLSKPKRFEVATSLMLSETQIKIWFQNRRMKWKRNKKMPLATSEDSSTSMIVKGDDPSDTADSPSSLVTMSPT</sequence>
<evidence type="ECO:0000313" key="10">
    <source>
        <dbReference type="Proteomes" id="UP000663832"/>
    </source>
</evidence>
<evidence type="ECO:0000256" key="6">
    <source>
        <dbReference type="SAM" id="MobiDB-lite"/>
    </source>
</evidence>
<feature type="domain" description="Homeobox" evidence="7">
    <location>
        <begin position="100"/>
        <end position="160"/>
    </location>
</feature>
<dbReference type="InterPro" id="IPR001356">
    <property type="entry name" value="HD"/>
</dbReference>
<evidence type="ECO:0000313" key="8">
    <source>
        <dbReference type="EMBL" id="CAF0718877.1"/>
    </source>
</evidence>
<comment type="subcellular location">
    <subcellularLocation>
        <location evidence="4 5">Nucleus</location>
    </subcellularLocation>
</comment>
<dbReference type="SUPFAM" id="SSF46689">
    <property type="entry name" value="Homeodomain-like"/>
    <property type="match status" value="1"/>
</dbReference>
<evidence type="ECO:0000256" key="2">
    <source>
        <dbReference type="ARBA" id="ARBA00023155"/>
    </source>
</evidence>
<feature type="region of interest" description="Disordered" evidence="6">
    <location>
        <begin position="161"/>
        <end position="198"/>
    </location>
</feature>
<dbReference type="InterPro" id="IPR017970">
    <property type="entry name" value="Homeobox_CS"/>
</dbReference>
<organism evidence="9 10">
    <name type="scientific">Adineta steineri</name>
    <dbReference type="NCBI Taxonomy" id="433720"/>
    <lineage>
        <taxon>Eukaryota</taxon>
        <taxon>Metazoa</taxon>
        <taxon>Spiralia</taxon>
        <taxon>Gnathifera</taxon>
        <taxon>Rotifera</taxon>
        <taxon>Eurotatoria</taxon>
        <taxon>Bdelloidea</taxon>
        <taxon>Adinetida</taxon>
        <taxon>Adinetidae</taxon>
        <taxon>Adineta</taxon>
    </lineage>
</organism>
<gene>
    <name evidence="8" type="ORF">BJG266_LOCUS22</name>
    <name evidence="9" type="ORF">QVE165_LOCUS8876</name>
</gene>
<dbReference type="GO" id="GO:1990837">
    <property type="term" value="F:sequence-specific double-stranded DNA binding"/>
    <property type="evidence" value="ECO:0007669"/>
    <property type="project" value="TreeGrafter"/>
</dbReference>
<evidence type="ECO:0000256" key="3">
    <source>
        <dbReference type="ARBA" id="ARBA00023242"/>
    </source>
</evidence>
<keyword evidence="1 4" id="KW-0238">DNA-binding</keyword>
<dbReference type="PANTHER" id="PTHR24335">
    <property type="entry name" value="MOTOR NEURON AND PANCREAS HOMEOBOX PROTEIN"/>
    <property type="match status" value="1"/>
</dbReference>
<dbReference type="PROSITE" id="PS00027">
    <property type="entry name" value="HOMEOBOX_1"/>
    <property type="match status" value="1"/>
</dbReference>
<dbReference type="AlphaFoldDB" id="A0A813YVT6"/>
<dbReference type="Pfam" id="PF00046">
    <property type="entry name" value="Homeodomain"/>
    <property type="match status" value="1"/>
</dbReference>
<dbReference type="GO" id="GO:0005634">
    <property type="term" value="C:nucleus"/>
    <property type="evidence" value="ECO:0007669"/>
    <property type="project" value="UniProtKB-SubCell"/>
</dbReference>
<keyword evidence="2 4" id="KW-0371">Homeobox</keyword>
<keyword evidence="10" id="KW-1185">Reference proteome</keyword>
<dbReference type="SMART" id="SM00389">
    <property type="entry name" value="HOX"/>
    <property type="match status" value="1"/>
</dbReference>
<evidence type="ECO:0000256" key="5">
    <source>
        <dbReference type="RuleBase" id="RU000682"/>
    </source>
</evidence>
<dbReference type="GO" id="GO:0007417">
    <property type="term" value="P:central nervous system development"/>
    <property type="evidence" value="ECO:0007669"/>
    <property type="project" value="TreeGrafter"/>
</dbReference>
<dbReference type="GO" id="GO:0000981">
    <property type="term" value="F:DNA-binding transcription factor activity, RNA polymerase II-specific"/>
    <property type="evidence" value="ECO:0007669"/>
    <property type="project" value="InterPro"/>
</dbReference>
<dbReference type="InterPro" id="IPR009057">
    <property type="entry name" value="Homeodomain-like_sf"/>
</dbReference>
<dbReference type="OrthoDB" id="6159439at2759"/>
<protein>
    <recommendedName>
        <fullName evidence="7">Homeobox domain-containing protein</fullName>
    </recommendedName>
</protein>
<dbReference type="GO" id="GO:0048812">
    <property type="term" value="P:neuron projection morphogenesis"/>
    <property type="evidence" value="ECO:0007669"/>
    <property type="project" value="TreeGrafter"/>
</dbReference>
<dbReference type="InterPro" id="IPR042768">
    <property type="entry name" value="MNX1/Ceh-12"/>
</dbReference>
<evidence type="ECO:0000259" key="7">
    <source>
        <dbReference type="PROSITE" id="PS50071"/>
    </source>
</evidence>
<reference evidence="9" key="1">
    <citation type="submission" date="2021-02" db="EMBL/GenBank/DDBJ databases">
        <authorList>
            <person name="Nowell W R."/>
        </authorList>
    </citation>
    <scope>NUCLEOTIDE SEQUENCE</scope>
</reference>
<dbReference type="PANTHER" id="PTHR24335:SF4">
    <property type="entry name" value="EXTRA-EXTRA"/>
    <property type="match status" value="1"/>
</dbReference>
<evidence type="ECO:0000313" key="9">
    <source>
        <dbReference type="EMBL" id="CAF0889703.1"/>
    </source>
</evidence>
<proteinExistence type="predicted"/>
<dbReference type="CDD" id="cd00086">
    <property type="entry name" value="homeodomain"/>
    <property type="match status" value="1"/>
</dbReference>
<dbReference type="PROSITE" id="PS50071">
    <property type="entry name" value="HOMEOBOX_2"/>
    <property type="match status" value="1"/>
</dbReference>